<dbReference type="Gene3D" id="1.10.287.990">
    <property type="entry name" value="Fe,Mn superoxide dismutase (SOD) domain"/>
    <property type="match status" value="1"/>
</dbReference>
<dbReference type="SUPFAM" id="SSF46609">
    <property type="entry name" value="Fe,Mn superoxide dismutase (SOD), N-terminal domain"/>
    <property type="match status" value="1"/>
</dbReference>
<dbReference type="EMBL" id="JBBJBU010000009">
    <property type="protein sequence ID" value="KAK7204157.1"/>
    <property type="molecule type" value="Genomic_DNA"/>
</dbReference>
<comment type="caution">
    <text evidence="10">The sequence shown here is derived from an EMBL/GenBank/DDBJ whole genome shotgun (WGS) entry which is preliminary data.</text>
</comment>
<comment type="catalytic activity">
    <reaction evidence="6 7">
        <text>2 superoxide + 2 H(+) = H2O2 + O2</text>
        <dbReference type="Rhea" id="RHEA:20696"/>
        <dbReference type="ChEBI" id="CHEBI:15378"/>
        <dbReference type="ChEBI" id="CHEBI:15379"/>
        <dbReference type="ChEBI" id="CHEBI:16240"/>
        <dbReference type="ChEBI" id="CHEBI:18421"/>
        <dbReference type="EC" id="1.15.1.1"/>
    </reaction>
</comment>
<protein>
    <recommendedName>
        <fullName evidence="2 7">Superoxide dismutase</fullName>
        <ecNumber evidence="2 7">1.15.1.1</ecNumber>
    </recommendedName>
</protein>
<evidence type="ECO:0000256" key="4">
    <source>
        <dbReference type="ARBA" id="ARBA00022862"/>
    </source>
</evidence>
<dbReference type="PROSITE" id="PS00088">
    <property type="entry name" value="SOD_MN"/>
    <property type="match status" value="1"/>
</dbReference>
<evidence type="ECO:0000313" key="10">
    <source>
        <dbReference type="EMBL" id="KAK7204157.1"/>
    </source>
</evidence>
<evidence type="ECO:0000256" key="3">
    <source>
        <dbReference type="ARBA" id="ARBA00022723"/>
    </source>
</evidence>
<dbReference type="Gene3D" id="3.55.40.20">
    <property type="entry name" value="Iron/manganese superoxide dismutase, C-terminal domain"/>
    <property type="match status" value="1"/>
</dbReference>
<dbReference type="InterPro" id="IPR019833">
    <property type="entry name" value="Mn/Fe_SOD_BS"/>
</dbReference>
<keyword evidence="5 7" id="KW-0560">Oxidoreductase</keyword>
<sequence>MSLALLRTSTVRRAASTAAAPASTVFARGKATLPDLKYDFGALEPAISGQIMELHYTKHHQTYVNGYNAAIEKISVAADKGDIRTQIELQSQINFHGGGHINHSLFWENLAPKSQGGGEVLDSASPLTKAIVAKYGSYDKLIGDVNTALAAIQGSGWSWIVKNSTTGEIEVINKPNQDPVTGPYIPLVGIDAWEHAYYLQYKNVKVDYFKAIWDVVNWKTAEKRFLA</sequence>
<proteinExistence type="inferred from homology"/>
<dbReference type="PIRSF" id="PIRSF000349">
    <property type="entry name" value="SODismutase"/>
    <property type="match status" value="1"/>
</dbReference>
<dbReference type="Proteomes" id="UP001498771">
    <property type="component" value="Unassembled WGS sequence"/>
</dbReference>
<dbReference type="SUPFAM" id="SSF54719">
    <property type="entry name" value="Fe,Mn superoxide dismutase (SOD), C-terminal domain"/>
    <property type="match status" value="1"/>
</dbReference>
<feature type="domain" description="Manganese/iron superoxide dismutase C-terminal" evidence="9">
    <location>
        <begin position="126"/>
        <end position="224"/>
    </location>
</feature>
<dbReference type="InterPro" id="IPR001189">
    <property type="entry name" value="Mn/Fe_SOD"/>
</dbReference>
<comment type="function">
    <text evidence="7">Destroys radicals which are normally produced within the cells and which are toxic to biological systems.</text>
</comment>
<reference evidence="10 11" key="1">
    <citation type="submission" date="2024-03" db="EMBL/GenBank/DDBJ databases">
        <title>Genome-scale model development and genomic sequencing of the oleaginous clade Lipomyces.</title>
        <authorList>
            <consortium name="Lawrence Berkeley National Laboratory"/>
            <person name="Czajka J.J."/>
            <person name="Han Y."/>
            <person name="Kim J."/>
            <person name="Mondo S.J."/>
            <person name="Hofstad B.A."/>
            <person name="Robles A."/>
            <person name="Haridas S."/>
            <person name="Riley R."/>
            <person name="LaButti K."/>
            <person name="Pangilinan J."/>
            <person name="Andreopoulos W."/>
            <person name="Lipzen A."/>
            <person name="Yan J."/>
            <person name="Wang M."/>
            <person name="Ng V."/>
            <person name="Grigoriev I.V."/>
            <person name="Spatafora J.W."/>
            <person name="Magnuson J.K."/>
            <person name="Baker S.E."/>
            <person name="Pomraning K.R."/>
        </authorList>
    </citation>
    <scope>NUCLEOTIDE SEQUENCE [LARGE SCALE GENOMIC DNA]</scope>
    <source>
        <strain evidence="10 11">Phaff 52-87</strain>
    </source>
</reference>
<dbReference type="InterPro" id="IPR019831">
    <property type="entry name" value="Mn/Fe_SOD_N"/>
</dbReference>
<evidence type="ECO:0000259" key="8">
    <source>
        <dbReference type="Pfam" id="PF00081"/>
    </source>
</evidence>
<evidence type="ECO:0000256" key="2">
    <source>
        <dbReference type="ARBA" id="ARBA00012682"/>
    </source>
</evidence>
<name>A0ABR1F2U1_9ASCO</name>
<keyword evidence="4" id="KW-0049">Antioxidant</keyword>
<feature type="domain" description="Manganese/iron superoxide dismutase N-terminal" evidence="8">
    <location>
        <begin position="32"/>
        <end position="111"/>
    </location>
</feature>
<gene>
    <name evidence="10" type="ORF">BZA70DRAFT_290704</name>
</gene>
<keyword evidence="11" id="KW-1185">Reference proteome</keyword>
<dbReference type="PANTHER" id="PTHR11404">
    <property type="entry name" value="SUPEROXIDE DISMUTASE 2"/>
    <property type="match status" value="1"/>
</dbReference>
<dbReference type="InterPro" id="IPR036314">
    <property type="entry name" value="SOD_C_sf"/>
</dbReference>
<dbReference type="GeneID" id="90039749"/>
<dbReference type="EC" id="1.15.1.1" evidence="2 7"/>
<dbReference type="Pfam" id="PF02777">
    <property type="entry name" value="Sod_Fe_C"/>
    <property type="match status" value="1"/>
</dbReference>
<dbReference type="InterPro" id="IPR036324">
    <property type="entry name" value="Mn/Fe_SOD_N_sf"/>
</dbReference>
<dbReference type="PANTHER" id="PTHR11404:SF6">
    <property type="entry name" value="SUPEROXIDE DISMUTASE [MN], MITOCHONDRIAL"/>
    <property type="match status" value="1"/>
</dbReference>
<evidence type="ECO:0000259" key="9">
    <source>
        <dbReference type="Pfam" id="PF02777"/>
    </source>
</evidence>
<evidence type="ECO:0000256" key="7">
    <source>
        <dbReference type="RuleBase" id="RU000414"/>
    </source>
</evidence>
<evidence type="ECO:0000256" key="6">
    <source>
        <dbReference type="ARBA" id="ARBA00049204"/>
    </source>
</evidence>
<dbReference type="Pfam" id="PF00081">
    <property type="entry name" value="Sod_Fe_N"/>
    <property type="match status" value="1"/>
</dbReference>
<accession>A0ABR1F2U1</accession>
<evidence type="ECO:0000313" key="11">
    <source>
        <dbReference type="Proteomes" id="UP001498771"/>
    </source>
</evidence>
<evidence type="ECO:0000256" key="1">
    <source>
        <dbReference type="ARBA" id="ARBA00008714"/>
    </source>
</evidence>
<organism evidence="10 11">
    <name type="scientific">Myxozyma melibiosi</name>
    <dbReference type="NCBI Taxonomy" id="54550"/>
    <lineage>
        <taxon>Eukaryota</taxon>
        <taxon>Fungi</taxon>
        <taxon>Dikarya</taxon>
        <taxon>Ascomycota</taxon>
        <taxon>Saccharomycotina</taxon>
        <taxon>Lipomycetes</taxon>
        <taxon>Lipomycetales</taxon>
        <taxon>Lipomycetaceae</taxon>
        <taxon>Myxozyma</taxon>
    </lineage>
</organism>
<comment type="similarity">
    <text evidence="1 7">Belongs to the iron/manganese superoxide dismutase family.</text>
</comment>
<dbReference type="RefSeq" id="XP_064767190.1">
    <property type="nucleotide sequence ID" value="XM_064914237.1"/>
</dbReference>
<evidence type="ECO:0000256" key="5">
    <source>
        <dbReference type="ARBA" id="ARBA00023002"/>
    </source>
</evidence>
<keyword evidence="3 7" id="KW-0479">Metal-binding</keyword>
<dbReference type="PRINTS" id="PR01703">
    <property type="entry name" value="MNSODISMTASE"/>
</dbReference>
<dbReference type="InterPro" id="IPR019832">
    <property type="entry name" value="Mn/Fe_SOD_C"/>
</dbReference>
<dbReference type="InterPro" id="IPR050265">
    <property type="entry name" value="Fe/Mn_Superoxide_Dismutase"/>
</dbReference>